<keyword evidence="5" id="KW-1185">Reference proteome</keyword>
<evidence type="ECO:0000313" key="4">
    <source>
        <dbReference type="EMBL" id="MDZ5456528.1"/>
    </source>
</evidence>
<gene>
    <name evidence="4" type="ORF">SM757_08060</name>
</gene>
<dbReference type="InterPro" id="IPR001509">
    <property type="entry name" value="Epimerase_deHydtase"/>
</dbReference>
<reference evidence="4 5" key="1">
    <citation type="submission" date="2023-11" db="EMBL/GenBank/DDBJ databases">
        <title>Draft genome of Azohydromonas lata strain H1 (DSM1123), a polyhydroxyalkanoate producer.</title>
        <authorList>
            <person name="Traversa D."/>
            <person name="D'Addabbo P."/>
            <person name="Pazzani C."/>
            <person name="Manzari C."/>
            <person name="Chiara M."/>
            <person name="Scrascia M."/>
        </authorList>
    </citation>
    <scope>NUCLEOTIDE SEQUENCE [LARGE SCALE GENOMIC DNA]</scope>
    <source>
        <strain evidence="4 5">H1</strain>
    </source>
</reference>
<dbReference type="Gene3D" id="3.40.50.720">
    <property type="entry name" value="NAD(P)-binding Rossmann-like Domain"/>
    <property type="match status" value="1"/>
</dbReference>
<evidence type="ECO:0000256" key="1">
    <source>
        <dbReference type="ARBA" id="ARBA00005125"/>
    </source>
</evidence>
<protein>
    <submittedName>
        <fullName evidence="4">NAD(P)-dependent oxidoreductase</fullName>
    </submittedName>
</protein>
<dbReference type="RefSeq" id="WP_322465056.1">
    <property type="nucleotide sequence ID" value="NZ_JAXOJX010000009.1"/>
</dbReference>
<evidence type="ECO:0000313" key="5">
    <source>
        <dbReference type="Proteomes" id="UP001293718"/>
    </source>
</evidence>
<dbReference type="PANTHER" id="PTHR43000">
    <property type="entry name" value="DTDP-D-GLUCOSE 4,6-DEHYDRATASE-RELATED"/>
    <property type="match status" value="1"/>
</dbReference>
<sequence length="311" mass="34400">MEMKTPRTALVTGGLGFLGQAVAHSLRRDGYRVVGLGHGQRPAEEIRAAGFDRWVCGDVSLQLLSTLEESFELVVHCASNSAVGYSLAHPHEAFLRTVQSTADLLEHLRSTQSRALVIYPSSAAVYGAAQDRPLQESDVPNPVSPYGVHKLITEELLAGHARHFSVRVAIVRFFSIYGAGLSKQLLWDAAVKMSSGQKTVEFWGTGEETRDWIHVQDAADLIARLACSDADFFLLNGAAGERVTVRDVLEKLRAALGLDIDIRFNSMVRPGDPRFYHADVSRLKTLPWQPRVTLEQGLENYANWFKASWSK</sequence>
<feature type="domain" description="NAD-dependent epimerase/dehydratase" evidence="3">
    <location>
        <begin position="9"/>
        <end position="225"/>
    </location>
</feature>
<comment type="caution">
    <text evidence="4">The sequence shown here is derived from an EMBL/GenBank/DDBJ whole genome shotgun (WGS) entry which is preliminary data.</text>
</comment>
<name>A0ABU5IF19_9BURK</name>
<dbReference type="InterPro" id="IPR036291">
    <property type="entry name" value="NAD(P)-bd_dom_sf"/>
</dbReference>
<evidence type="ECO:0000256" key="2">
    <source>
        <dbReference type="ARBA" id="ARBA00007637"/>
    </source>
</evidence>
<dbReference type="Proteomes" id="UP001293718">
    <property type="component" value="Unassembled WGS sequence"/>
</dbReference>
<proteinExistence type="inferred from homology"/>
<accession>A0ABU5IF19</accession>
<organism evidence="4 5">
    <name type="scientific">Azohydromonas lata</name>
    <dbReference type="NCBI Taxonomy" id="45677"/>
    <lineage>
        <taxon>Bacteria</taxon>
        <taxon>Pseudomonadati</taxon>
        <taxon>Pseudomonadota</taxon>
        <taxon>Betaproteobacteria</taxon>
        <taxon>Burkholderiales</taxon>
        <taxon>Sphaerotilaceae</taxon>
        <taxon>Azohydromonas</taxon>
    </lineage>
</organism>
<comment type="pathway">
    <text evidence="1">Bacterial outer membrane biogenesis; LPS O-antigen biosynthesis.</text>
</comment>
<dbReference type="EMBL" id="JAXOJX010000009">
    <property type="protein sequence ID" value="MDZ5456528.1"/>
    <property type="molecule type" value="Genomic_DNA"/>
</dbReference>
<dbReference type="Pfam" id="PF01370">
    <property type="entry name" value="Epimerase"/>
    <property type="match status" value="1"/>
</dbReference>
<comment type="similarity">
    <text evidence="2">Belongs to the NAD(P)-dependent epimerase/dehydratase family.</text>
</comment>
<evidence type="ECO:0000259" key="3">
    <source>
        <dbReference type="Pfam" id="PF01370"/>
    </source>
</evidence>
<dbReference type="SUPFAM" id="SSF51735">
    <property type="entry name" value="NAD(P)-binding Rossmann-fold domains"/>
    <property type="match status" value="1"/>
</dbReference>